<gene>
    <name evidence="1" type="ORF">EEB11_18610</name>
</gene>
<name>A0ABY2KJX7_9RHOB</name>
<accession>A0ABY2KJX7</accession>
<comment type="caution">
    <text evidence="1">The sequence shown here is derived from an EMBL/GenBank/DDBJ whole genome shotgun (WGS) entry which is preliminary data.</text>
</comment>
<dbReference type="EMBL" id="RPEM01000025">
    <property type="protein sequence ID" value="TGD41442.1"/>
    <property type="molecule type" value="Genomic_DNA"/>
</dbReference>
<evidence type="ECO:0000313" key="1">
    <source>
        <dbReference type="EMBL" id="TGD41442.1"/>
    </source>
</evidence>
<reference evidence="1 2" key="1">
    <citation type="submission" date="2018-11" db="EMBL/GenBank/DDBJ databases">
        <title>Tabrizicola sp. isolated from sediment of alpine lake.</title>
        <authorList>
            <person name="Liu Z."/>
        </authorList>
    </citation>
    <scope>NUCLEOTIDE SEQUENCE [LARGE SCALE GENOMIC DNA]</scope>
    <source>
        <strain evidence="1 2">DRYC-M-16</strain>
    </source>
</reference>
<proteinExistence type="predicted"/>
<evidence type="ECO:0000313" key="2">
    <source>
        <dbReference type="Proteomes" id="UP000297741"/>
    </source>
</evidence>
<dbReference type="Proteomes" id="UP000297741">
    <property type="component" value="Unassembled WGS sequence"/>
</dbReference>
<sequence length="219" mass="24200">MDLEMSYRTYIATTRAAYIAGIEAGISPQELRAHTGVIGEAFVADYLGVKLSTQNNEHGYDLMDPDGLKVSVKTITTSTGVHLNEKTIHLVDRVIIVWINTQADLLDVIVVYDRSIDEFKEDCAQPYLGKLRLQRSAMTFPSTTVTEGKFEVGDVVKIYQEGEVIIRKHSSGSFTALVNGLPKPARPYLMAMRDSKGLPNKSTDTTRSLGAQVFANLEK</sequence>
<keyword evidence="2" id="KW-1185">Reference proteome</keyword>
<protein>
    <recommendedName>
        <fullName evidence="3">DUF4365 domain-containing protein</fullName>
    </recommendedName>
</protein>
<organism evidence="1 2">
    <name type="scientific">Pseudotabrizicola sediminis</name>
    <dbReference type="NCBI Taxonomy" id="2486418"/>
    <lineage>
        <taxon>Bacteria</taxon>
        <taxon>Pseudomonadati</taxon>
        <taxon>Pseudomonadota</taxon>
        <taxon>Alphaproteobacteria</taxon>
        <taxon>Rhodobacterales</taxon>
        <taxon>Paracoccaceae</taxon>
        <taxon>Pseudotabrizicola</taxon>
    </lineage>
</organism>
<evidence type="ECO:0008006" key="3">
    <source>
        <dbReference type="Google" id="ProtNLM"/>
    </source>
</evidence>